<feature type="compositionally biased region" description="Acidic residues" evidence="1">
    <location>
        <begin position="233"/>
        <end position="243"/>
    </location>
</feature>
<evidence type="ECO:0000313" key="5">
    <source>
        <dbReference type="Proteomes" id="UP001066276"/>
    </source>
</evidence>
<dbReference type="Pfam" id="PF13843">
    <property type="entry name" value="DDE_Tnp_1_7"/>
    <property type="match status" value="1"/>
</dbReference>
<protein>
    <recommendedName>
        <fullName evidence="6">PiggyBac transposable element-derived protein domain-containing protein</fullName>
    </recommendedName>
</protein>
<proteinExistence type="predicted"/>
<dbReference type="InterPro" id="IPR029526">
    <property type="entry name" value="PGBD"/>
</dbReference>
<dbReference type="Pfam" id="PF13842">
    <property type="entry name" value="zf-Tnp_2"/>
    <property type="match status" value="1"/>
</dbReference>
<evidence type="ECO:0000256" key="1">
    <source>
        <dbReference type="SAM" id="MobiDB-lite"/>
    </source>
</evidence>
<name>A0AAV7KQH5_PLEWA</name>
<accession>A0AAV7KQH5</accession>
<feature type="domain" description="PiggyBac transposable element-derived protein 4 C-terminal zinc-finger" evidence="2">
    <location>
        <begin position="756"/>
        <end position="795"/>
    </location>
</feature>
<sequence length="804" mass="90851">MRDLGISSALQAGKGGVPRGNLHLGKGEGLLGVTSPVKVRSFRSWGLRVQGLSQASGLWIQRVAVLDRHQPSRGRRVQCCKSHAFCGELAGFFKAAGNKVAAFLGAGPLSSGVSCLFEAGAVLRGCRGRWSLWKASLEQDLWKAGDRPWDIIGDCCVVAGESSFFRQVSGIVFEFVTLTNKATLCYLSYTVLVVGGEFVQLILAGEIMASRRMTAQQVVGMLFESQSDHDYETDSASEAEEEVRDSGSDVSVGGESSDDEATLSADEGSVLEEDIDVPIVQQPGAERFPVRRPDVWVAPNMEQPELPAFTGLPGCNANTENFMPINFFELFMDDVFLEEIVEQTNLYAEQHLRDNAARLRPHSRAAQWIPTNLEELKKFLGLTFLMGLIRKPSLASYWSTSPLMATAIFPATMSRNRYLLLLRMLHFVDNALALPRDHPDSDRLFKIRPVLDHFVDRFSEVYVPGKEISVDESLVLFKGRLVFRQYIPSKRARYGIKLYMLSESRTGYVYSFRVYTGRDSNIDPPGCPPTFGVTEKIVWDLGRRLFNKGHHLYVDNFYTGVQLFKELFRVDTVACGTIRSNRKGYPRELVCKKLERGQCCALRNEELLALKFSDKRDVYMLSTIHDESTSPVTVWGQVAEVRKPVCILDYNKHMGGVDRVDQRLEPYTAIRKSYVWYKKLALHLFHLATFNAFIVFRDRSPDSKMTFVKFQESVIESLIVVEQARVPREAVVEDVARLKDRHFAEHIPPTPKKDFPAKKCRVCFRRGIRRESRMYCPDCPSKPGLCVGACFKNYHTQKNFWEQP</sequence>
<evidence type="ECO:0000259" key="3">
    <source>
        <dbReference type="Pfam" id="PF13843"/>
    </source>
</evidence>
<evidence type="ECO:0000259" key="2">
    <source>
        <dbReference type="Pfam" id="PF13842"/>
    </source>
</evidence>
<reference evidence="4" key="1">
    <citation type="journal article" date="2022" name="bioRxiv">
        <title>Sequencing and chromosome-scale assembly of the giantPleurodeles waltlgenome.</title>
        <authorList>
            <person name="Brown T."/>
            <person name="Elewa A."/>
            <person name="Iarovenko S."/>
            <person name="Subramanian E."/>
            <person name="Araus A.J."/>
            <person name="Petzold A."/>
            <person name="Susuki M."/>
            <person name="Suzuki K.-i.T."/>
            <person name="Hayashi T."/>
            <person name="Toyoda A."/>
            <person name="Oliveira C."/>
            <person name="Osipova E."/>
            <person name="Leigh N.D."/>
            <person name="Simon A."/>
            <person name="Yun M.H."/>
        </authorList>
    </citation>
    <scope>NUCLEOTIDE SEQUENCE</scope>
    <source>
        <strain evidence="4">20211129_DDA</strain>
        <tissue evidence="4">Liver</tissue>
    </source>
</reference>
<dbReference type="InterPro" id="IPR032718">
    <property type="entry name" value="PGBD4_Znf_C"/>
</dbReference>
<keyword evidence="5" id="KW-1185">Reference proteome</keyword>
<gene>
    <name evidence="4" type="ORF">NDU88_001512</name>
</gene>
<comment type="caution">
    <text evidence="4">The sequence shown here is derived from an EMBL/GenBank/DDBJ whole genome shotgun (WGS) entry which is preliminary data.</text>
</comment>
<dbReference type="PANTHER" id="PTHR46599">
    <property type="entry name" value="PIGGYBAC TRANSPOSABLE ELEMENT-DERIVED PROTEIN 4"/>
    <property type="match status" value="1"/>
</dbReference>
<evidence type="ECO:0008006" key="6">
    <source>
        <dbReference type="Google" id="ProtNLM"/>
    </source>
</evidence>
<feature type="domain" description="PiggyBac transposable element-derived protein" evidence="3">
    <location>
        <begin position="324"/>
        <end position="693"/>
    </location>
</feature>
<dbReference type="EMBL" id="JANPWB010000016">
    <property type="protein sequence ID" value="KAJ1081330.1"/>
    <property type="molecule type" value="Genomic_DNA"/>
</dbReference>
<dbReference type="PANTHER" id="PTHR46599:SF3">
    <property type="entry name" value="PIGGYBAC TRANSPOSABLE ELEMENT-DERIVED PROTEIN 4"/>
    <property type="match status" value="1"/>
</dbReference>
<dbReference type="AlphaFoldDB" id="A0AAV7KQH5"/>
<organism evidence="4 5">
    <name type="scientific">Pleurodeles waltl</name>
    <name type="common">Iberian ribbed newt</name>
    <dbReference type="NCBI Taxonomy" id="8319"/>
    <lineage>
        <taxon>Eukaryota</taxon>
        <taxon>Metazoa</taxon>
        <taxon>Chordata</taxon>
        <taxon>Craniata</taxon>
        <taxon>Vertebrata</taxon>
        <taxon>Euteleostomi</taxon>
        <taxon>Amphibia</taxon>
        <taxon>Batrachia</taxon>
        <taxon>Caudata</taxon>
        <taxon>Salamandroidea</taxon>
        <taxon>Salamandridae</taxon>
        <taxon>Pleurodelinae</taxon>
        <taxon>Pleurodeles</taxon>
    </lineage>
</organism>
<dbReference type="Proteomes" id="UP001066276">
    <property type="component" value="Chromosome 12"/>
</dbReference>
<evidence type="ECO:0000313" key="4">
    <source>
        <dbReference type="EMBL" id="KAJ1081330.1"/>
    </source>
</evidence>
<feature type="region of interest" description="Disordered" evidence="1">
    <location>
        <begin position="229"/>
        <end position="268"/>
    </location>
</feature>